<proteinExistence type="predicted"/>
<evidence type="ECO:0000313" key="2">
    <source>
        <dbReference type="EMBL" id="JAD82755.1"/>
    </source>
</evidence>
<accession>A0A0A9DAS2</accession>
<reference evidence="2" key="2">
    <citation type="journal article" date="2015" name="Data Brief">
        <title>Shoot transcriptome of the giant reed, Arundo donax.</title>
        <authorList>
            <person name="Barrero R.A."/>
            <person name="Guerrero F.D."/>
            <person name="Moolhuijzen P."/>
            <person name="Goolsby J.A."/>
            <person name="Tidwell J."/>
            <person name="Bellgard S.E."/>
            <person name="Bellgard M.I."/>
        </authorList>
    </citation>
    <scope>NUCLEOTIDE SEQUENCE</scope>
    <source>
        <tissue evidence="2">Shoot tissue taken approximately 20 cm above the soil surface</tissue>
    </source>
</reference>
<feature type="region of interest" description="Disordered" evidence="1">
    <location>
        <begin position="1"/>
        <end position="41"/>
    </location>
</feature>
<sequence>MEAKAGRVSSSTAASCSPRTAPSPRLPRRAPPRSGSVTTGS</sequence>
<protein>
    <submittedName>
        <fullName evidence="2">Uncharacterized protein</fullName>
    </submittedName>
</protein>
<organism evidence="2">
    <name type="scientific">Arundo donax</name>
    <name type="common">Giant reed</name>
    <name type="synonym">Donax arundinaceus</name>
    <dbReference type="NCBI Taxonomy" id="35708"/>
    <lineage>
        <taxon>Eukaryota</taxon>
        <taxon>Viridiplantae</taxon>
        <taxon>Streptophyta</taxon>
        <taxon>Embryophyta</taxon>
        <taxon>Tracheophyta</taxon>
        <taxon>Spermatophyta</taxon>
        <taxon>Magnoliopsida</taxon>
        <taxon>Liliopsida</taxon>
        <taxon>Poales</taxon>
        <taxon>Poaceae</taxon>
        <taxon>PACMAD clade</taxon>
        <taxon>Arundinoideae</taxon>
        <taxon>Arundineae</taxon>
        <taxon>Arundo</taxon>
    </lineage>
</organism>
<evidence type="ECO:0000256" key="1">
    <source>
        <dbReference type="SAM" id="MobiDB-lite"/>
    </source>
</evidence>
<dbReference type="AlphaFoldDB" id="A0A0A9DAS2"/>
<dbReference type="EMBL" id="GBRH01215140">
    <property type="protein sequence ID" value="JAD82755.1"/>
    <property type="molecule type" value="Transcribed_RNA"/>
</dbReference>
<reference evidence="2" key="1">
    <citation type="submission" date="2014-09" db="EMBL/GenBank/DDBJ databases">
        <authorList>
            <person name="Magalhaes I.L.F."/>
            <person name="Oliveira U."/>
            <person name="Santos F.R."/>
            <person name="Vidigal T.H.D.A."/>
            <person name="Brescovit A.D."/>
            <person name="Santos A.J."/>
        </authorList>
    </citation>
    <scope>NUCLEOTIDE SEQUENCE</scope>
    <source>
        <tissue evidence="2">Shoot tissue taken approximately 20 cm above the soil surface</tissue>
    </source>
</reference>
<name>A0A0A9DAS2_ARUDO</name>